<evidence type="ECO:0000256" key="1">
    <source>
        <dbReference type="SAM" id="MobiDB-lite"/>
    </source>
</evidence>
<feature type="region of interest" description="Disordered" evidence="1">
    <location>
        <begin position="292"/>
        <end position="321"/>
    </location>
</feature>
<evidence type="ECO:0000313" key="5">
    <source>
        <dbReference type="Proteomes" id="UP001239445"/>
    </source>
</evidence>
<sequence length="321" mass="33369">MHLLTQSFSILILLLSASPALSTGNIRRLSGNEVKCYAPDGSVAPNSTILPCNNLGITETGVVSSCCQLGGSGDGIKDLCAATGLCLDDGVVRRGYCTDPTFKSKACVGVCVDLSAGGNPSGFADMTSCTDGTYCCGRNNLTCCGTKWAIKPPSVMSTMANSTEATTTNTGVVVGLGATIGAVVIIAGSLILLLWRRVRILQRSAVQTARGTPLLDLRGDPAPGSGKLPPTGWTSPDGTLLMSAEGVPRMGDARSGLVRAEYVHPLLRAQQVQEMDYTGVYRPSELYAGDAAELGEDGRPVYEAPGERSPRAGPEWPLRGG</sequence>
<keyword evidence="3" id="KW-0732">Signal</keyword>
<dbReference type="Proteomes" id="UP001239445">
    <property type="component" value="Unassembled WGS sequence"/>
</dbReference>
<feature type="chain" id="PRO_5042597182" evidence="3">
    <location>
        <begin position="23"/>
        <end position="321"/>
    </location>
</feature>
<keyword evidence="2" id="KW-1133">Transmembrane helix</keyword>
<keyword evidence="2" id="KW-0812">Transmembrane</keyword>
<dbReference type="EMBL" id="MU839849">
    <property type="protein sequence ID" value="KAK1750177.1"/>
    <property type="molecule type" value="Genomic_DNA"/>
</dbReference>
<accession>A0AAJ0F1N1</accession>
<organism evidence="4 5">
    <name type="scientific">Echria macrotheca</name>
    <dbReference type="NCBI Taxonomy" id="438768"/>
    <lineage>
        <taxon>Eukaryota</taxon>
        <taxon>Fungi</taxon>
        <taxon>Dikarya</taxon>
        <taxon>Ascomycota</taxon>
        <taxon>Pezizomycotina</taxon>
        <taxon>Sordariomycetes</taxon>
        <taxon>Sordariomycetidae</taxon>
        <taxon>Sordariales</taxon>
        <taxon>Schizotheciaceae</taxon>
        <taxon>Echria</taxon>
    </lineage>
</organism>
<protein>
    <submittedName>
        <fullName evidence="4">Uncharacterized protein</fullName>
    </submittedName>
</protein>
<feature type="signal peptide" evidence="3">
    <location>
        <begin position="1"/>
        <end position="22"/>
    </location>
</feature>
<feature type="compositionally biased region" description="Basic and acidic residues" evidence="1">
    <location>
        <begin position="296"/>
        <end position="310"/>
    </location>
</feature>
<evidence type="ECO:0000256" key="3">
    <source>
        <dbReference type="SAM" id="SignalP"/>
    </source>
</evidence>
<keyword evidence="5" id="KW-1185">Reference proteome</keyword>
<feature type="region of interest" description="Disordered" evidence="1">
    <location>
        <begin position="216"/>
        <end position="237"/>
    </location>
</feature>
<feature type="transmembrane region" description="Helical" evidence="2">
    <location>
        <begin position="172"/>
        <end position="195"/>
    </location>
</feature>
<keyword evidence="2" id="KW-0472">Membrane</keyword>
<dbReference type="AlphaFoldDB" id="A0AAJ0F1N1"/>
<comment type="caution">
    <text evidence="4">The sequence shown here is derived from an EMBL/GenBank/DDBJ whole genome shotgun (WGS) entry which is preliminary data.</text>
</comment>
<evidence type="ECO:0000313" key="4">
    <source>
        <dbReference type="EMBL" id="KAK1750177.1"/>
    </source>
</evidence>
<proteinExistence type="predicted"/>
<evidence type="ECO:0000256" key="2">
    <source>
        <dbReference type="SAM" id="Phobius"/>
    </source>
</evidence>
<gene>
    <name evidence="4" type="ORF">QBC47DRAFT_126107</name>
</gene>
<name>A0AAJ0F1N1_9PEZI</name>
<reference evidence="4" key="1">
    <citation type="submission" date="2023-06" db="EMBL/GenBank/DDBJ databases">
        <title>Genome-scale phylogeny and comparative genomics of the fungal order Sordariales.</title>
        <authorList>
            <consortium name="Lawrence Berkeley National Laboratory"/>
            <person name="Hensen N."/>
            <person name="Bonometti L."/>
            <person name="Westerberg I."/>
            <person name="Brannstrom I.O."/>
            <person name="Guillou S."/>
            <person name="Cros-Aarteil S."/>
            <person name="Calhoun S."/>
            <person name="Haridas S."/>
            <person name="Kuo A."/>
            <person name="Mondo S."/>
            <person name="Pangilinan J."/>
            <person name="Riley R."/>
            <person name="Labutti K."/>
            <person name="Andreopoulos B."/>
            <person name="Lipzen A."/>
            <person name="Chen C."/>
            <person name="Yanf M."/>
            <person name="Daum C."/>
            <person name="Ng V."/>
            <person name="Clum A."/>
            <person name="Steindorff A."/>
            <person name="Ohm R."/>
            <person name="Martin F."/>
            <person name="Silar P."/>
            <person name="Natvig D."/>
            <person name="Lalanne C."/>
            <person name="Gautier V."/>
            <person name="Ament-Velasquez S.L."/>
            <person name="Kruys A."/>
            <person name="Hutchinson M.I."/>
            <person name="Powell A.J."/>
            <person name="Barry K."/>
            <person name="Miller A.N."/>
            <person name="Grigoriev I.V."/>
            <person name="Debuchy R."/>
            <person name="Gladieux P."/>
            <person name="Thoren M.H."/>
            <person name="Johannesson H."/>
        </authorList>
    </citation>
    <scope>NUCLEOTIDE SEQUENCE</scope>
    <source>
        <strain evidence="4">PSN4</strain>
    </source>
</reference>